<dbReference type="Pfam" id="PF07729">
    <property type="entry name" value="FCD"/>
    <property type="match status" value="1"/>
</dbReference>
<evidence type="ECO:0000256" key="1">
    <source>
        <dbReference type="ARBA" id="ARBA00023015"/>
    </source>
</evidence>
<gene>
    <name evidence="5" type="ORF">NCTC12971_00724</name>
</gene>
<feature type="domain" description="GntR C-terminal" evidence="4">
    <location>
        <begin position="2"/>
        <end position="46"/>
    </location>
</feature>
<evidence type="ECO:0000256" key="3">
    <source>
        <dbReference type="ARBA" id="ARBA00023163"/>
    </source>
</evidence>
<evidence type="ECO:0000259" key="4">
    <source>
        <dbReference type="Pfam" id="PF07729"/>
    </source>
</evidence>
<protein>
    <submittedName>
        <fullName evidence="5">Transcriptional regulators</fullName>
    </submittedName>
</protein>
<keyword evidence="3" id="KW-0804">Transcription</keyword>
<dbReference type="EMBL" id="LR590463">
    <property type="protein sequence ID" value="VTP60262.1"/>
    <property type="molecule type" value="Genomic_DNA"/>
</dbReference>
<proteinExistence type="predicted"/>
<dbReference type="InterPro" id="IPR011711">
    <property type="entry name" value="GntR_C"/>
</dbReference>
<organism evidence="5 6">
    <name type="scientific">Serratia rubidaea</name>
    <name type="common">Serratia marinorubra</name>
    <dbReference type="NCBI Taxonomy" id="61652"/>
    <lineage>
        <taxon>Bacteria</taxon>
        <taxon>Pseudomonadati</taxon>
        <taxon>Pseudomonadota</taxon>
        <taxon>Gammaproteobacteria</taxon>
        <taxon>Enterobacterales</taxon>
        <taxon>Yersiniaceae</taxon>
        <taxon>Serratia</taxon>
    </lineage>
</organism>
<dbReference type="AlphaFoldDB" id="A0A4U9H9I0"/>
<evidence type="ECO:0000256" key="2">
    <source>
        <dbReference type="ARBA" id="ARBA00023125"/>
    </source>
</evidence>
<reference evidence="5 6" key="1">
    <citation type="submission" date="2019-05" db="EMBL/GenBank/DDBJ databases">
        <authorList>
            <consortium name="Pathogen Informatics"/>
        </authorList>
    </citation>
    <scope>NUCLEOTIDE SEQUENCE [LARGE SCALE GENOMIC DNA]</scope>
    <source>
        <strain evidence="5 6">NCTC12971</strain>
    </source>
</reference>
<evidence type="ECO:0000313" key="5">
    <source>
        <dbReference type="EMBL" id="VTP60262.1"/>
    </source>
</evidence>
<dbReference type="Proteomes" id="UP000307968">
    <property type="component" value="Chromosome"/>
</dbReference>
<sequence length="107" mass="12588">MFRVLQHHYTPEDMPHRSEQEHRAILAALEARDVRGARKAMKAHLDQVIAIFAGRARPQRTQRKLYASVHIFPMRRTRGRITLKPVPSGRQALILLLMLYFEMDMDR</sequence>
<dbReference type="Gene3D" id="1.20.120.530">
    <property type="entry name" value="GntR ligand-binding domain-like"/>
    <property type="match status" value="1"/>
</dbReference>
<dbReference type="GO" id="GO:0003677">
    <property type="term" value="F:DNA binding"/>
    <property type="evidence" value="ECO:0007669"/>
    <property type="project" value="UniProtKB-KW"/>
</dbReference>
<name>A0A4U9H9I0_SERRU</name>
<evidence type="ECO:0000313" key="6">
    <source>
        <dbReference type="Proteomes" id="UP000307968"/>
    </source>
</evidence>
<dbReference type="InterPro" id="IPR008920">
    <property type="entry name" value="TF_FadR/GntR_C"/>
</dbReference>
<keyword evidence="1" id="KW-0805">Transcription regulation</keyword>
<keyword evidence="2" id="KW-0238">DNA-binding</keyword>
<accession>A0A4U9H9I0</accession>
<dbReference type="SUPFAM" id="SSF48008">
    <property type="entry name" value="GntR ligand-binding domain-like"/>
    <property type="match status" value="1"/>
</dbReference>